<accession>A0A1N6FBH3</accession>
<dbReference type="EMBL" id="FSRA01000001">
    <property type="protein sequence ID" value="SIN92592.1"/>
    <property type="molecule type" value="Genomic_DNA"/>
</dbReference>
<reference evidence="2 3" key="1">
    <citation type="submission" date="2016-11" db="EMBL/GenBank/DDBJ databases">
        <authorList>
            <person name="Jaros S."/>
            <person name="Januszkiewicz K."/>
            <person name="Wedrychowicz H."/>
        </authorList>
    </citation>
    <scope>NUCLEOTIDE SEQUENCE [LARGE SCALE GENOMIC DNA]</scope>
    <source>
        <strain evidence="2 3">DSM 24787</strain>
    </source>
</reference>
<protein>
    <submittedName>
        <fullName evidence="2">Uncharacterized protein</fullName>
    </submittedName>
</protein>
<evidence type="ECO:0000256" key="1">
    <source>
        <dbReference type="SAM" id="MobiDB-lite"/>
    </source>
</evidence>
<gene>
    <name evidence="2" type="ORF">SAMN04488055_2126</name>
</gene>
<keyword evidence="3" id="KW-1185">Reference proteome</keyword>
<feature type="compositionally biased region" description="Basic and acidic residues" evidence="1">
    <location>
        <begin position="62"/>
        <end position="78"/>
    </location>
</feature>
<proteinExistence type="predicted"/>
<evidence type="ECO:0000313" key="3">
    <source>
        <dbReference type="Proteomes" id="UP000185003"/>
    </source>
</evidence>
<dbReference type="Proteomes" id="UP000185003">
    <property type="component" value="Unassembled WGS sequence"/>
</dbReference>
<evidence type="ECO:0000313" key="2">
    <source>
        <dbReference type="EMBL" id="SIN92592.1"/>
    </source>
</evidence>
<name>A0A1N6FBH3_9BACT</name>
<feature type="region of interest" description="Disordered" evidence="1">
    <location>
        <begin position="53"/>
        <end position="78"/>
    </location>
</feature>
<organism evidence="2 3">
    <name type="scientific">Chitinophaga niabensis</name>
    <dbReference type="NCBI Taxonomy" id="536979"/>
    <lineage>
        <taxon>Bacteria</taxon>
        <taxon>Pseudomonadati</taxon>
        <taxon>Bacteroidota</taxon>
        <taxon>Chitinophagia</taxon>
        <taxon>Chitinophagales</taxon>
        <taxon>Chitinophagaceae</taxon>
        <taxon>Chitinophaga</taxon>
    </lineage>
</organism>
<dbReference type="RefSeq" id="WP_074239212.1">
    <property type="nucleotide sequence ID" value="NZ_FSRA01000001.1"/>
</dbReference>
<sequence>MKNKRTVLNSLLLHRLRRNPDVFYPPEIEKIMKYLLICILFSMPVFHASCGQNQTNVPKGNSRSETKDTITSPGRKEPNFHTRYEYTDGIGKSLIIQNSFPKAELYTDPNGKEYGRAIFWTRIINETDNPLELMIDFSGDPYEFPGSVGSSFVSSYNILLRPDTMTLDKEPLHNYGMTDLKSFLENSMHKPSSLKRTINPKGSSGFYVVRLLIQPESGWQRVKDDGNGTTRAGFSLKGQNLFYTLNGKEVSCGSINLKNLTLKDQRTTGI</sequence>
<dbReference type="AlphaFoldDB" id="A0A1N6FBH3"/>
<dbReference type="OrthoDB" id="1179861at2"/>